<dbReference type="InterPro" id="IPR023834">
    <property type="entry name" value="T7SS_pept_S8A_mycosin"/>
</dbReference>
<dbReference type="InterPro" id="IPR023828">
    <property type="entry name" value="Peptidase_S8_Ser-AS"/>
</dbReference>
<feature type="region of interest" description="Disordered" evidence="11">
    <location>
        <begin position="398"/>
        <end position="432"/>
    </location>
</feature>
<dbReference type="Pfam" id="PF00082">
    <property type="entry name" value="Peptidase_S8"/>
    <property type="match status" value="1"/>
</dbReference>
<feature type="active site" description="Charge relay system" evidence="10">
    <location>
        <position position="76"/>
    </location>
</feature>
<dbReference type="Proteomes" id="UP000198707">
    <property type="component" value="Unassembled WGS sequence"/>
</dbReference>
<comment type="subcellular location">
    <subcellularLocation>
        <location evidence="1">Cell membrane</location>
        <topology evidence="1">Single-pass membrane protein</topology>
    </subcellularLocation>
</comment>
<evidence type="ECO:0000256" key="13">
    <source>
        <dbReference type="SAM" id="SignalP"/>
    </source>
</evidence>
<evidence type="ECO:0000256" key="12">
    <source>
        <dbReference type="SAM" id="Phobius"/>
    </source>
</evidence>
<feature type="active site" description="Charge relay system" evidence="10">
    <location>
        <position position="110"/>
    </location>
</feature>
<dbReference type="InterPro" id="IPR036852">
    <property type="entry name" value="Peptidase_S8/S53_dom_sf"/>
</dbReference>
<feature type="domain" description="Peptidase S8/S53" evidence="14">
    <location>
        <begin position="67"/>
        <end position="325"/>
    </location>
</feature>
<dbReference type="PROSITE" id="PS51892">
    <property type="entry name" value="SUBTILASE"/>
    <property type="match status" value="1"/>
</dbReference>
<comment type="similarity">
    <text evidence="2 10">Belongs to the peptidase S8 family.</text>
</comment>
<gene>
    <name evidence="15" type="ORF">SAMN05443287_11774</name>
</gene>
<reference evidence="16" key="1">
    <citation type="submission" date="2016-10" db="EMBL/GenBank/DDBJ databases">
        <authorList>
            <person name="Varghese N."/>
            <person name="Submissions S."/>
        </authorList>
    </citation>
    <scope>NUCLEOTIDE SEQUENCE [LARGE SCALE GENOMIC DNA]</scope>
    <source>
        <strain evidence="16">CGMCC 4.7038</strain>
    </source>
</reference>
<dbReference type="PANTHER" id="PTHR43806">
    <property type="entry name" value="PEPTIDASE S8"/>
    <property type="match status" value="1"/>
</dbReference>
<keyword evidence="16" id="KW-1185">Reference proteome</keyword>
<dbReference type="PRINTS" id="PR00723">
    <property type="entry name" value="SUBTILISIN"/>
</dbReference>
<dbReference type="InterPro" id="IPR050131">
    <property type="entry name" value="Peptidase_S8_subtilisin-like"/>
</dbReference>
<evidence type="ECO:0000256" key="8">
    <source>
        <dbReference type="ARBA" id="ARBA00022989"/>
    </source>
</evidence>
<feature type="chain" id="PRO_5011508346" evidence="13">
    <location>
        <begin position="32"/>
        <end position="432"/>
    </location>
</feature>
<evidence type="ECO:0000256" key="5">
    <source>
        <dbReference type="ARBA" id="ARBA00022692"/>
    </source>
</evidence>
<dbReference type="STRING" id="1144548.SAMN05443287_11774"/>
<accession>A0A1H7DW58</accession>
<dbReference type="InterPro" id="IPR015500">
    <property type="entry name" value="Peptidase_S8_subtilisin-rel"/>
</dbReference>
<dbReference type="GO" id="GO:0004252">
    <property type="term" value="F:serine-type endopeptidase activity"/>
    <property type="evidence" value="ECO:0007669"/>
    <property type="project" value="UniProtKB-UniRule"/>
</dbReference>
<feature type="transmembrane region" description="Helical" evidence="12">
    <location>
        <begin position="370"/>
        <end position="392"/>
    </location>
</feature>
<evidence type="ECO:0000256" key="10">
    <source>
        <dbReference type="PROSITE-ProRule" id="PRU01240"/>
    </source>
</evidence>
<protein>
    <submittedName>
        <fullName evidence="15">Type VII secretion-associated serine protease mycosin</fullName>
    </submittedName>
</protein>
<evidence type="ECO:0000259" key="14">
    <source>
        <dbReference type="Pfam" id="PF00082"/>
    </source>
</evidence>
<keyword evidence="13" id="KW-0732">Signal</keyword>
<evidence type="ECO:0000313" key="16">
    <source>
        <dbReference type="Proteomes" id="UP000198707"/>
    </source>
</evidence>
<evidence type="ECO:0000256" key="7">
    <source>
        <dbReference type="ARBA" id="ARBA00022825"/>
    </source>
</evidence>
<dbReference type="EMBL" id="FNYV01000017">
    <property type="protein sequence ID" value="SEK05067.1"/>
    <property type="molecule type" value="Genomic_DNA"/>
</dbReference>
<evidence type="ECO:0000256" key="6">
    <source>
        <dbReference type="ARBA" id="ARBA00022801"/>
    </source>
</evidence>
<name>A0A1H7DW58_9ACTN</name>
<keyword evidence="5 12" id="KW-0812">Transmembrane</keyword>
<keyword evidence="6 10" id="KW-0378">Hydrolase</keyword>
<evidence type="ECO:0000256" key="1">
    <source>
        <dbReference type="ARBA" id="ARBA00004162"/>
    </source>
</evidence>
<keyword evidence="7 10" id="KW-0720">Serine protease</keyword>
<dbReference type="SUPFAM" id="SSF52743">
    <property type="entry name" value="Subtilisin-like"/>
    <property type="match status" value="1"/>
</dbReference>
<sequence>MVRDRPLTTHALVAAMLATAMSLPVAHPAEAAPAICQNPSDPGQVNTETPWHQRWLAPQRVWPFSTGAGVRVAVIDSGTDSSHPQLAGRVDTGFDALSGAPGGDVDCVSHGTAVASIIAAGRQDGVGFHGLAPDVTIVPIRVSERNANDAQGAGGETVTGLVFAQAIRRAVDDGADVINMSVTLYYPDQDVRDAIRYAAEKDVVLVAAAGNEHQDGVRPDPVPYPAAYDGVIGVGAIDQNGTRLRQSQIGSYVDIVAPGGAVVAATRLAGHQAWDGTSFAAPMVSATAALIRSAEPGLSAAEVARRLLATADPARGDASRGYGSGVLNPYRAVTERLTSAKPVAQPPLPEVPHDAAAQARAQRWEVFGRLGLWIGLALAMVAVGVAVLAALLPRGRRTRWRPTRPSAPPPPGPELDEPEAAFFRVPNSMQRG</sequence>
<dbReference type="PANTHER" id="PTHR43806:SF11">
    <property type="entry name" value="CEREVISIN-RELATED"/>
    <property type="match status" value="1"/>
</dbReference>
<evidence type="ECO:0000256" key="3">
    <source>
        <dbReference type="ARBA" id="ARBA00022475"/>
    </source>
</evidence>
<dbReference type="GO" id="GO:0005886">
    <property type="term" value="C:plasma membrane"/>
    <property type="evidence" value="ECO:0007669"/>
    <property type="project" value="UniProtKB-SubCell"/>
</dbReference>
<keyword evidence="9 12" id="KW-0472">Membrane</keyword>
<dbReference type="InterPro" id="IPR022398">
    <property type="entry name" value="Peptidase_S8_His-AS"/>
</dbReference>
<feature type="active site" description="Charge relay system" evidence="10">
    <location>
        <position position="278"/>
    </location>
</feature>
<dbReference type="NCBIfam" id="TIGR03921">
    <property type="entry name" value="T7SS_mycosin"/>
    <property type="match status" value="1"/>
</dbReference>
<keyword evidence="3" id="KW-1003">Cell membrane</keyword>
<keyword evidence="8 12" id="KW-1133">Transmembrane helix</keyword>
<evidence type="ECO:0000313" key="15">
    <source>
        <dbReference type="EMBL" id="SEK05067.1"/>
    </source>
</evidence>
<keyword evidence="4 10" id="KW-0645">Protease</keyword>
<dbReference type="InterPro" id="IPR000209">
    <property type="entry name" value="Peptidase_S8/S53_dom"/>
</dbReference>
<evidence type="ECO:0000256" key="11">
    <source>
        <dbReference type="SAM" id="MobiDB-lite"/>
    </source>
</evidence>
<evidence type="ECO:0000256" key="2">
    <source>
        <dbReference type="ARBA" id="ARBA00011073"/>
    </source>
</evidence>
<evidence type="ECO:0000256" key="4">
    <source>
        <dbReference type="ARBA" id="ARBA00022670"/>
    </source>
</evidence>
<proteinExistence type="inferred from homology"/>
<organism evidence="15 16">
    <name type="scientific">Micromonospora phaseoli</name>
    <dbReference type="NCBI Taxonomy" id="1144548"/>
    <lineage>
        <taxon>Bacteria</taxon>
        <taxon>Bacillati</taxon>
        <taxon>Actinomycetota</taxon>
        <taxon>Actinomycetes</taxon>
        <taxon>Micromonosporales</taxon>
        <taxon>Micromonosporaceae</taxon>
        <taxon>Micromonospora</taxon>
    </lineage>
</organism>
<dbReference type="AlphaFoldDB" id="A0A1H7DW58"/>
<feature type="signal peptide" evidence="13">
    <location>
        <begin position="1"/>
        <end position="31"/>
    </location>
</feature>
<dbReference type="PROSITE" id="PS00137">
    <property type="entry name" value="SUBTILASE_HIS"/>
    <property type="match status" value="1"/>
</dbReference>
<dbReference type="PROSITE" id="PS00138">
    <property type="entry name" value="SUBTILASE_SER"/>
    <property type="match status" value="1"/>
</dbReference>
<dbReference type="GO" id="GO:0006508">
    <property type="term" value="P:proteolysis"/>
    <property type="evidence" value="ECO:0007669"/>
    <property type="project" value="UniProtKB-KW"/>
</dbReference>
<dbReference type="Gene3D" id="3.40.50.200">
    <property type="entry name" value="Peptidase S8/S53 domain"/>
    <property type="match status" value="1"/>
</dbReference>
<evidence type="ECO:0000256" key="9">
    <source>
        <dbReference type="ARBA" id="ARBA00023136"/>
    </source>
</evidence>